<evidence type="ECO:0000256" key="1">
    <source>
        <dbReference type="SAM" id="Phobius"/>
    </source>
</evidence>
<dbReference type="EMBL" id="WHUT02000004">
    <property type="protein sequence ID" value="NUB44331.1"/>
    <property type="molecule type" value="Genomic_DNA"/>
</dbReference>
<dbReference type="Pfam" id="PF07330">
    <property type="entry name" value="DUF1467"/>
    <property type="match status" value="1"/>
</dbReference>
<proteinExistence type="predicted"/>
<protein>
    <submittedName>
        <fullName evidence="2">DUF1467 family protein</fullName>
    </submittedName>
</protein>
<dbReference type="AlphaFoldDB" id="A0A8X8KNZ5"/>
<reference evidence="2" key="1">
    <citation type="submission" date="2020-05" db="EMBL/GenBank/DDBJ databases">
        <title>Fertoebacter nigrum gen. nov., sp. nov., a new member of the family Rhodobacteraceae.</title>
        <authorList>
            <person name="Szuroczki S."/>
            <person name="Abbaszade G."/>
            <person name="Buni D."/>
            <person name="Schumann P."/>
            <person name="Toth E."/>
        </authorList>
    </citation>
    <scope>NUCLEOTIDE SEQUENCE</scope>
    <source>
        <strain evidence="2">RG-N-1a</strain>
    </source>
</reference>
<evidence type="ECO:0000313" key="3">
    <source>
        <dbReference type="Proteomes" id="UP000484076"/>
    </source>
</evidence>
<feature type="transmembrane region" description="Helical" evidence="1">
    <location>
        <begin position="55"/>
        <end position="76"/>
    </location>
</feature>
<organism evidence="2 3">
    <name type="scientific">Fertoeibacter niger</name>
    <dbReference type="NCBI Taxonomy" id="2656921"/>
    <lineage>
        <taxon>Bacteria</taxon>
        <taxon>Pseudomonadati</taxon>
        <taxon>Pseudomonadota</taxon>
        <taxon>Alphaproteobacteria</taxon>
        <taxon>Rhodobacterales</taxon>
        <taxon>Paracoccaceae</taxon>
        <taxon>Fertoeibacter</taxon>
    </lineage>
</organism>
<dbReference type="InterPro" id="IPR009935">
    <property type="entry name" value="DUF1467"/>
</dbReference>
<dbReference type="Proteomes" id="UP000484076">
    <property type="component" value="Unassembled WGS sequence"/>
</dbReference>
<comment type="caution">
    <text evidence="2">The sequence shown here is derived from an EMBL/GenBank/DDBJ whole genome shotgun (WGS) entry which is preliminary data.</text>
</comment>
<feature type="transmembrane region" description="Helical" evidence="1">
    <location>
        <begin position="6"/>
        <end position="24"/>
    </location>
</feature>
<name>A0A8X8KNZ5_9RHOB</name>
<keyword evidence="1" id="KW-0472">Membrane</keyword>
<accession>A0A8X8KNZ5</accession>
<keyword evidence="3" id="KW-1185">Reference proteome</keyword>
<keyword evidence="1" id="KW-1133">Transmembrane helix</keyword>
<evidence type="ECO:0000313" key="2">
    <source>
        <dbReference type="EMBL" id="NUB44331.1"/>
    </source>
</evidence>
<keyword evidence="1" id="KW-0812">Transmembrane</keyword>
<sequence length="94" mass="9770">MTITAAIVLFAMVWFMVFFIVLPLRVTSQGEAGAVVPGTPSSAPAGFVVARKARLTTLIAVVVWAALSAVILSGVISVRDFDIRGTLGPEGAQP</sequence>
<dbReference type="RefSeq" id="WP_174539456.1">
    <property type="nucleotide sequence ID" value="NZ_WHUT02000004.1"/>
</dbReference>
<gene>
    <name evidence="2" type="ORF">GEU84_008050</name>
</gene>